<dbReference type="Pfam" id="PF02896">
    <property type="entry name" value="PEP-utilizers_C"/>
    <property type="match status" value="1"/>
</dbReference>
<dbReference type="PATRIC" id="fig|1280948.3.peg.1736"/>
<keyword evidence="10" id="KW-0598">Phosphotransferase system</keyword>
<organism evidence="15 16">
    <name type="scientific">Hyphomonas atlantica</name>
    <dbReference type="NCBI Taxonomy" id="1280948"/>
    <lineage>
        <taxon>Bacteria</taxon>
        <taxon>Pseudomonadati</taxon>
        <taxon>Pseudomonadota</taxon>
        <taxon>Alphaproteobacteria</taxon>
        <taxon>Hyphomonadales</taxon>
        <taxon>Hyphomonadaceae</taxon>
        <taxon>Hyphomonas</taxon>
    </lineage>
</organism>
<dbReference type="InterPro" id="IPR003018">
    <property type="entry name" value="GAF"/>
</dbReference>
<dbReference type="GeneID" id="92501777"/>
<evidence type="ECO:0000256" key="5">
    <source>
        <dbReference type="ARBA" id="ARBA00012232"/>
    </source>
</evidence>
<dbReference type="InterPro" id="IPR029016">
    <property type="entry name" value="GAF-like_dom_sf"/>
</dbReference>
<dbReference type="EMBL" id="AWFH01000012">
    <property type="protein sequence ID" value="KCZ61825.1"/>
    <property type="molecule type" value="Genomic_DNA"/>
</dbReference>
<evidence type="ECO:0000256" key="10">
    <source>
        <dbReference type="ARBA" id="ARBA00022683"/>
    </source>
</evidence>
<gene>
    <name evidence="15" type="ORF">HY36_04525</name>
</gene>
<comment type="similarity">
    <text evidence="4">Belongs to the PEP-utilizing enzyme family.</text>
</comment>
<dbReference type="SUPFAM" id="SSF47831">
    <property type="entry name" value="Enzyme I of the PEP:sugar phosphotransferase system HPr-binding (sub)domain"/>
    <property type="match status" value="1"/>
</dbReference>
<dbReference type="GO" id="GO:0009401">
    <property type="term" value="P:phosphoenolpyruvate-dependent sugar phosphotransferase system"/>
    <property type="evidence" value="ECO:0007669"/>
    <property type="project" value="UniProtKB-KW"/>
</dbReference>
<dbReference type="RefSeq" id="WP_035551102.1">
    <property type="nucleotide sequence ID" value="NZ_AWFH01000012.1"/>
</dbReference>
<dbReference type="InterPro" id="IPR015813">
    <property type="entry name" value="Pyrv/PenolPyrv_kinase-like_dom"/>
</dbReference>
<keyword evidence="13" id="KW-0460">Magnesium</keyword>
<dbReference type="InterPro" id="IPR036618">
    <property type="entry name" value="PtsI_HPr-bd_sf"/>
</dbReference>
<keyword evidence="6" id="KW-0813">Transport</keyword>
<dbReference type="PANTHER" id="PTHR46244">
    <property type="entry name" value="PHOSPHOENOLPYRUVATE-PROTEIN PHOSPHOTRANSFERASE"/>
    <property type="match status" value="1"/>
</dbReference>
<sequence length="755" mass="82825">MPYNLPATRLLMNRLRQVMAEEGETRSRLDKVVRLIASTMVADVCSIYLRLQDGGLLLIATEGLKADAVAATRLTANEGLVGLVARRAEPMAIQDAPRHPSFSYRPETGEDPFHAFLGVPILRGGRVIGVLTVQNRTERAYDDEEVDNLQTIAMVLAEIVDRINPDALNNGGTDEKRERNTASLEGRVFCEGLGYGRAVLHDPVVPAAKFFAADQVTESHRLSEGMAELKASIDRMMSLDGAALGEDPRDVMETYRLLAHDPSWAEKLQEGVKSGLSAEASVDRARREHRARLQSARDPYLRERLHDLEDLDNRLLRILGGEEGKPQISEERSVLVARRLGPAELLEYSNTGLRAILMEEAAASSHAAIVARALGIPTLGGIKGLTTRIDQGDWVIVDAEEGTLHIRPDDSLYDAYKGRVSLRSERQAAYAALKDLPARTKDGTDVSLMLNAGLELDLDMMKQAGADGVGLFRTEFQFLVSESLPRVNDQIELYKTVLDKAEGKPVVFRTVDLGGDKVLPALNLQREENPALGWRSIRFALDHKGLFRRQLRALVRAAGDRPLTVMFPMVTVVSEFEEARDLLMKEVEWSAQRTGRTPAKVEVGVMLETPALAYGLKELAGKASFLSVGTNDLMQFFFAADRMTPHVSERYDLVSPSGLRFLKEVSDSCKTHGIRMSACGEATGTPLSALCFVALGFTALSMSAGSIGPVKQMIRSLDLQAFQPDFLAALDAPEQDFRNQVLALAADHGIELSDG</sequence>
<evidence type="ECO:0000256" key="4">
    <source>
        <dbReference type="ARBA" id="ARBA00007837"/>
    </source>
</evidence>
<evidence type="ECO:0000313" key="15">
    <source>
        <dbReference type="EMBL" id="KCZ61825.1"/>
    </source>
</evidence>
<evidence type="ECO:0000256" key="12">
    <source>
        <dbReference type="ARBA" id="ARBA00022777"/>
    </source>
</evidence>
<keyword evidence="7" id="KW-0963">Cytoplasm</keyword>
<keyword evidence="11" id="KW-0479">Metal-binding</keyword>
<evidence type="ECO:0000256" key="7">
    <source>
        <dbReference type="ARBA" id="ARBA00022490"/>
    </source>
</evidence>
<feature type="domain" description="GAF" evidence="14">
    <location>
        <begin position="24"/>
        <end position="170"/>
    </location>
</feature>
<name>A0A059E2K8_9PROT</name>
<keyword evidence="9" id="KW-0808">Transferase</keyword>
<dbReference type="Pfam" id="PF01590">
    <property type="entry name" value="GAF"/>
    <property type="match status" value="1"/>
</dbReference>
<evidence type="ECO:0000256" key="8">
    <source>
        <dbReference type="ARBA" id="ARBA00022597"/>
    </source>
</evidence>
<dbReference type="eggNOG" id="COG3605">
    <property type="taxonomic scope" value="Bacteria"/>
</dbReference>
<dbReference type="InterPro" id="IPR000121">
    <property type="entry name" value="PEP_util_C"/>
</dbReference>
<comment type="catalytic activity">
    <reaction evidence="1">
        <text>L-histidyl-[protein] + phosphoenolpyruvate = N(pros)-phospho-L-histidyl-[protein] + pyruvate</text>
        <dbReference type="Rhea" id="RHEA:23880"/>
        <dbReference type="Rhea" id="RHEA-COMP:9745"/>
        <dbReference type="Rhea" id="RHEA-COMP:9746"/>
        <dbReference type="ChEBI" id="CHEBI:15361"/>
        <dbReference type="ChEBI" id="CHEBI:29979"/>
        <dbReference type="ChEBI" id="CHEBI:58702"/>
        <dbReference type="ChEBI" id="CHEBI:64837"/>
        <dbReference type="EC" id="2.7.3.9"/>
    </reaction>
</comment>
<dbReference type="Proteomes" id="UP000024547">
    <property type="component" value="Unassembled WGS sequence"/>
</dbReference>
<dbReference type="Gene3D" id="3.30.450.40">
    <property type="match status" value="1"/>
</dbReference>
<dbReference type="Gene3D" id="3.20.20.60">
    <property type="entry name" value="Phosphoenolpyruvate-binding domains"/>
    <property type="match status" value="1"/>
</dbReference>
<dbReference type="Gene3D" id="1.10.274.10">
    <property type="entry name" value="PtsI, HPr-binding domain"/>
    <property type="match status" value="1"/>
</dbReference>
<dbReference type="GO" id="GO:0046872">
    <property type="term" value="F:metal ion binding"/>
    <property type="evidence" value="ECO:0007669"/>
    <property type="project" value="UniProtKB-KW"/>
</dbReference>
<comment type="cofactor">
    <cofactor evidence="2">
        <name>Mg(2+)</name>
        <dbReference type="ChEBI" id="CHEBI:18420"/>
    </cofactor>
</comment>
<dbReference type="GO" id="GO:0016301">
    <property type="term" value="F:kinase activity"/>
    <property type="evidence" value="ECO:0007669"/>
    <property type="project" value="UniProtKB-KW"/>
</dbReference>
<dbReference type="NCBIfam" id="TIGR01417">
    <property type="entry name" value="PTS_I_fam"/>
    <property type="match status" value="1"/>
</dbReference>
<dbReference type="SUPFAM" id="SSF55781">
    <property type="entry name" value="GAF domain-like"/>
    <property type="match status" value="1"/>
</dbReference>
<dbReference type="InterPro" id="IPR008731">
    <property type="entry name" value="PTS_EIN"/>
</dbReference>
<dbReference type="SUPFAM" id="SSF52009">
    <property type="entry name" value="Phosphohistidine domain"/>
    <property type="match status" value="1"/>
</dbReference>
<protein>
    <recommendedName>
        <fullName evidence="5">phosphoenolpyruvate--protein phosphotransferase</fullName>
        <ecNumber evidence="5">2.7.3.9</ecNumber>
    </recommendedName>
</protein>
<dbReference type="PANTHER" id="PTHR46244:SF6">
    <property type="entry name" value="PHOSPHOENOLPYRUVATE-PROTEIN PHOSPHOTRANSFERASE"/>
    <property type="match status" value="1"/>
</dbReference>
<evidence type="ECO:0000256" key="1">
    <source>
        <dbReference type="ARBA" id="ARBA00000683"/>
    </source>
</evidence>
<dbReference type="GO" id="GO:0005737">
    <property type="term" value="C:cytoplasm"/>
    <property type="evidence" value="ECO:0007669"/>
    <property type="project" value="UniProtKB-SubCell"/>
</dbReference>
<dbReference type="SMART" id="SM00065">
    <property type="entry name" value="GAF"/>
    <property type="match status" value="1"/>
</dbReference>
<evidence type="ECO:0000256" key="9">
    <source>
        <dbReference type="ARBA" id="ARBA00022679"/>
    </source>
</evidence>
<keyword evidence="8" id="KW-0762">Sugar transport</keyword>
<dbReference type="InterPro" id="IPR008279">
    <property type="entry name" value="PEP-util_enz_mobile_dom"/>
</dbReference>
<dbReference type="STRING" id="1280948.HY36_04525"/>
<dbReference type="InterPro" id="IPR040442">
    <property type="entry name" value="Pyrv_kinase-like_dom_sf"/>
</dbReference>
<reference evidence="15 16" key="1">
    <citation type="journal article" date="2014" name="Antonie Van Leeuwenhoek">
        <title>Hyphomonas beringensis sp. nov. and Hyphomonas chukchiensis sp. nov., isolated from surface seawater of the Bering Sea and Chukchi Sea.</title>
        <authorList>
            <person name="Li C."/>
            <person name="Lai Q."/>
            <person name="Li G."/>
            <person name="Dong C."/>
            <person name="Wang J."/>
            <person name="Liao Y."/>
            <person name="Shao Z."/>
        </authorList>
    </citation>
    <scope>NUCLEOTIDE SEQUENCE [LARGE SCALE GENOMIC DNA]</scope>
    <source>
        <strain evidence="15 16">22II1-22F38</strain>
    </source>
</reference>
<dbReference type="GO" id="GO:0008965">
    <property type="term" value="F:phosphoenolpyruvate-protein phosphotransferase activity"/>
    <property type="evidence" value="ECO:0007669"/>
    <property type="project" value="UniProtKB-EC"/>
</dbReference>
<evidence type="ECO:0000313" key="16">
    <source>
        <dbReference type="Proteomes" id="UP000024547"/>
    </source>
</evidence>
<dbReference type="OrthoDB" id="9765468at2"/>
<dbReference type="Pfam" id="PF05524">
    <property type="entry name" value="PEP-utilisers_N"/>
    <property type="match status" value="1"/>
</dbReference>
<dbReference type="AlphaFoldDB" id="A0A059E2K8"/>
<keyword evidence="12" id="KW-0418">Kinase</keyword>
<dbReference type="Gene3D" id="3.50.30.10">
    <property type="entry name" value="Phosphohistidine domain"/>
    <property type="match status" value="1"/>
</dbReference>
<evidence type="ECO:0000256" key="13">
    <source>
        <dbReference type="ARBA" id="ARBA00022842"/>
    </source>
</evidence>
<dbReference type="InterPro" id="IPR036637">
    <property type="entry name" value="Phosphohistidine_dom_sf"/>
</dbReference>
<evidence type="ECO:0000256" key="2">
    <source>
        <dbReference type="ARBA" id="ARBA00001946"/>
    </source>
</evidence>
<comment type="caution">
    <text evidence="15">The sequence shown here is derived from an EMBL/GenBank/DDBJ whole genome shotgun (WGS) entry which is preliminary data.</text>
</comment>
<dbReference type="Pfam" id="PF00391">
    <property type="entry name" value="PEP-utilizers"/>
    <property type="match status" value="1"/>
</dbReference>
<dbReference type="EC" id="2.7.3.9" evidence="5"/>
<evidence type="ECO:0000259" key="14">
    <source>
        <dbReference type="SMART" id="SM00065"/>
    </source>
</evidence>
<evidence type="ECO:0000256" key="11">
    <source>
        <dbReference type="ARBA" id="ARBA00022723"/>
    </source>
</evidence>
<dbReference type="SUPFAM" id="SSF51621">
    <property type="entry name" value="Phosphoenolpyruvate/pyruvate domain"/>
    <property type="match status" value="1"/>
</dbReference>
<comment type="subcellular location">
    <subcellularLocation>
        <location evidence="3">Cytoplasm</location>
    </subcellularLocation>
</comment>
<dbReference type="PRINTS" id="PR01736">
    <property type="entry name" value="PHPHTRNFRASE"/>
</dbReference>
<proteinExistence type="inferred from homology"/>
<keyword evidence="16" id="KW-1185">Reference proteome</keyword>
<accession>A0A059E2K8</accession>
<evidence type="ECO:0000256" key="3">
    <source>
        <dbReference type="ARBA" id="ARBA00004496"/>
    </source>
</evidence>
<dbReference type="InterPro" id="IPR006318">
    <property type="entry name" value="PTS_EI-like"/>
</dbReference>
<dbReference type="InterPro" id="IPR050499">
    <property type="entry name" value="PEP-utilizing_PTS_enzyme"/>
</dbReference>
<evidence type="ECO:0000256" key="6">
    <source>
        <dbReference type="ARBA" id="ARBA00022448"/>
    </source>
</evidence>